<dbReference type="InterPro" id="IPR050109">
    <property type="entry name" value="HTH-type_TetR-like_transc_reg"/>
</dbReference>
<protein>
    <submittedName>
        <fullName evidence="7">AcrR family transcriptional regulator</fullName>
    </submittedName>
</protein>
<sequence length="192" mass="19970">MPTAQTLEEVPGTARPGGRSARVRAAVHRAVEELLAELPPDALSVPLIAARAGVHPTTVYRRWPTLGDLLAAVAASRFSGDLVTPDTGTLRGDLETWVSDVATDLADPDALAVMRAAVAAGTQGGCACVADRHAQLAAMLEREQGRGGSAPGLEAAVDSLLAPLYYRAIFTEAAAPPDWARERVDALLGARS</sequence>
<dbReference type="GO" id="GO:0000976">
    <property type="term" value="F:transcription cis-regulatory region binding"/>
    <property type="evidence" value="ECO:0007669"/>
    <property type="project" value="TreeGrafter"/>
</dbReference>
<name>A0A420XPP6_9ACTN</name>
<dbReference type="Pfam" id="PF16859">
    <property type="entry name" value="TetR_C_11"/>
    <property type="match status" value="1"/>
</dbReference>
<accession>A0A420XPP6</accession>
<evidence type="ECO:0000256" key="1">
    <source>
        <dbReference type="ARBA" id="ARBA00023015"/>
    </source>
</evidence>
<feature type="DNA-binding region" description="H-T-H motif" evidence="4">
    <location>
        <begin position="44"/>
        <end position="63"/>
    </location>
</feature>
<evidence type="ECO:0000256" key="4">
    <source>
        <dbReference type="PROSITE-ProRule" id="PRU00335"/>
    </source>
</evidence>
<evidence type="ECO:0000313" key="8">
    <source>
        <dbReference type="Proteomes" id="UP000281955"/>
    </source>
</evidence>
<feature type="domain" description="HTH tetR-type" evidence="6">
    <location>
        <begin position="21"/>
        <end position="81"/>
    </location>
</feature>
<keyword evidence="1" id="KW-0805">Transcription regulation</keyword>
<dbReference type="Gene3D" id="1.10.10.60">
    <property type="entry name" value="Homeodomain-like"/>
    <property type="match status" value="1"/>
</dbReference>
<keyword evidence="3" id="KW-0804">Transcription</keyword>
<dbReference type="SUPFAM" id="SSF46689">
    <property type="entry name" value="Homeodomain-like"/>
    <property type="match status" value="1"/>
</dbReference>
<dbReference type="Proteomes" id="UP000281955">
    <property type="component" value="Unassembled WGS sequence"/>
</dbReference>
<comment type="caution">
    <text evidence="7">The sequence shown here is derived from an EMBL/GenBank/DDBJ whole genome shotgun (WGS) entry which is preliminary data.</text>
</comment>
<evidence type="ECO:0000256" key="3">
    <source>
        <dbReference type="ARBA" id="ARBA00023163"/>
    </source>
</evidence>
<gene>
    <name evidence="7" type="ORF">CLV35_1698</name>
</gene>
<dbReference type="OrthoDB" id="9796019at2"/>
<evidence type="ECO:0000256" key="2">
    <source>
        <dbReference type="ARBA" id="ARBA00023125"/>
    </source>
</evidence>
<organism evidence="7 8">
    <name type="scientific">Motilibacter peucedani</name>
    <dbReference type="NCBI Taxonomy" id="598650"/>
    <lineage>
        <taxon>Bacteria</taxon>
        <taxon>Bacillati</taxon>
        <taxon>Actinomycetota</taxon>
        <taxon>Actinomycetes</taxon>
        <taxon>Motilibacterales</taxon>
        <taxon>Motilibacteraceae</taxon>
        <taxon>Motilibacter</taxon>
    </lineage>
</organism>
<dbReference type="InterPro" id="IPR036271">
    <property type="entry name" value="Tet_transcr_reg_TetR-rel_C_sf"/>
</dbReference>
<dbReference type="InParanoid" id="A0A420XPP6"/>
<dbReference type="PANTHER" id="PTHR30055:SF148">
    <property type="entry name" value="TETR-FAMILY TRANSCRIPTIONAL REGULATOR"/>
    <property type="match status" value="1"/>
</dbReference>
<dbReference type="PROSITE" id="PS50977">
    <property type="entry name" value="HTH_TETR_2"/>
    <property type="match status" value="1"/>
</dbReference>
<dbReference type="AlphaFoldDB" id="A0A420XPP6"/>
<dbReference type="InterPro" id="IPR001647">
    <property type="entry name" value="HTH_TetR"/>
</dbReference>
<dbReference type="InterPro" id="IPR009057">
    <property type="entry name" value="Homeodomain-like_sf"/>
</dbReference>
<dbReference type="Pfam" id="PF00440">
    <property type="entry name" value="TetR_N"/>
    <property type="match status" value="1"/>
</dbReference>
<dbReference type="PANTHER" id="PTHR30055">
    <property type="entry name" value="HTH-TYPE TRANSCRIPTIONAL REGULATOR RUTR"/>
    <property type="match status" value="1"/>
</dbReference>
<feature type="region of interest" description="Disordered" evidence="5">
    <location>
        <begin position="1"/>
        <end position="20"/>
    </location>
</feature>
<reference evidence="7 8" key="1">
    <citation type="submission" date="2018-10" db="EMBL/GenBank/DDBJ databases">
        <title>Genomic Encyclopedia of Archaeal and Bacterial Type Strains, Phase II (KMG-II): from individual species to whole genera.</title>
        <authorList>
            <person name="Goeker M."/>
        </authorList>
    </citation>
    <scope>NUCLEOTIDE SEQUENCE [LARGE SCALE GENOMIC DNA]</scope>
    <source>
        <strain evidence="7 8">RP-AC37</strain>
    </source>
</reference>
<keyword evidence="8" id="KW-1185">Reference proteome</keyword>
<evidence type="ECO:0000313" key="7">
    <source>
        <dbReference type="EMBL" id="RKS75239.1"/>
    </source>
</evidence>
<dbReference type="GO" id="GO:0003700">
    <property type="term" value="F:DNA-binding transcription factor activity"/>
    <property type="evidence" value="ECO:0007669"/>
    <property type="project" value="TreeGrafter"/>
</dbReference>
<keyword evidence="2 4" id="KW-0238">DNA-binding</keyword>
<evidence type="ECO:0000259" key="6">
    <source>
        <dbReference type="PROSITE" id="PS50977"/>
    </source>
</evidence>
<dbReference type="EMBL" id="RBWV01000011">
    <property type="protein sequence ID" value="RKS75239.1"/>
    <property type="molecule type" value="Genomic_DNA"/>
</dbReference>
<dbReference type="RefSeq" id="WP_121193475.1">
    <property type="nucleotide sequence ID" value="NZ_RBWV01000011.1"/>
</dbReference>
<dbReference type="SUPFAM" id="SSF48498">
    <property type="entry name" value="Tetracyclin repressor-like, C-terminal domain"/>
    <property type="match status" value="1"/>
</dbReference>
<evidence type="ECO:0000256" key="5">
    <source>
        <dbReference type="SAM" id="MobiDB-lite"/>
    </source>
</evidence>
<dbReference type="Gene3D" id="1.10.357.10">
    <property type="entry name" value="Tetracycline Repressor, domain 2"/>
    <property type="match status" value="1"/>
</dbReference>
<dbReference type="InterPro" id="IPR011075">
    <property type="entry name" value="TetR_C"/>
</dbReference>
<proteinExistence type="predicted"/>